<dbReference type="PANTHER" id="PTHR30372">
    <property type="entry name" value="LIPID-A-DISACCHARIDE SYNTHASE"/>
    <property type="match status" value="1"/>
</dbReference>
<evidence type="ECO:0000313" key="8">
    <source>
        <dbReference type="EMBL" id="SVD12013.1"/>
    </source>
</evidence>
<sequence length="106" mass="12090">TLECAVLDTPVVVCYKMSGLSWVLVKRLSKVPYASMVNLIAEKRVVPEFLQSKMKTRPISEALLKLFGQSQDKKNILFHFEEVRRSLGLPGVYKRAAEAIWKEHLS</sequence>
<dbReference type="EC" id="2.4.1.182" evidence="1"/>
<protein>
    <recommendedName>
        <fullName evidence="1">lipid-A-disaccharide synthase</fullName>
        <ecNumber evidence="1">2.4.1.182</ecNumber>
    </recommendedName>
</protein>
<evidence type="ECO:0000256" key="5">
    <source>
        <dbReference type="ARBA" id="ARBA00022679"/>
    </source>
</evidence>
<keyword evidence="6" id="KW-0443">Lipid metabolism</keyword>
<dbReference type="InterPro" id="IPR003835">
    <property type="entry name" value="Glyco_trans_19"/>
</dbReference>
<evidence type="ECO:0000256" key="3">
    <source>
        <dbReference type="ARBA" id="ARBA00022556"/>
    </source>
</evidence>
<dbReference type="GO" id="GO:0016020">
    <property type="term" value="C:membrane"/>
    <property type="evidence" value="ECO:0007669"/>
    <property type="project" value="GOC"/>
</dbReference>
<gene>
    <name evidence="8" type="ORF">METZ01_LOCUS364867</name>
</gene>
<dbReference type="PANTHER" id="PTHR30372:SF4">
    <property type="entry name" value="LIPID-A-DISACCHARIDE SYNTHASE, MITOCHONDRIAL-RELATED"/>
    <property type="match status" value="1"/>
</dbReference>
<evidence type="ECO:0000256" key="6">
    <source>
        <dbReference type="ARBA" id="ARBA00023098"/>
    </source>
</evidence>
<comment type="catalytic activity">
    <reaction evidence="7">
        <text>a lipid X + a UDP-2-N,3-O-bis[(3R)-3-hydroxyacyl]-alpha-D-glucosamine = a lipid A disaccharide + UDP + H(+)</text>
        <dbReference type="Rhea" id="RHEA:67828"/>
        <dbReference type="ChEBI" id="CHEBI:15378"/>
        <dbReference type="ChEBI" id="CHEBI:58223"/>
        <dbReference type="ChEBI" id="CHEBI:137748"/>
        <dbReference type="ChEBI" id="CHEBI:176338"/>
        <dbReference type="ChEBI" id="CHEBI:176343"/>
        <dbReference type="EC" id="2.4.1.182"/>
    </reaction>
</comment>
<keyword evidence="4" id="KW-0328">Glycosyltransferase</keyword>
<evidence type="ECO:0000256" key="4">
    <source>
        <dbReference type="ARBA" id="ARBA00022676"/>
    </source>
</evidence>
<feature type="non-terminal residue" evidence="8">
    <location>
        <position position="1"/>
    </location>
</feature>
<keyword evidence="3" id="KW-0441">Lipid A biosynthesis</keyword>
<dbReference type="AlphaFoldDB" id="A0A382SQD5"/>
<dbReference type="GO" id="GO:0008915">
    <property type="term" value="F:lipid-A-disaccharide synthase activity"/>
    <property type="evidence" value="ECO:0007669"/>
    <property type="project" value="UniProtKB-EC"/>
</dbReference>
<keyword evidence="2" id="KW-0444">Lipid biosynthesis</keyword>
<dbReference type="EMBL" id="UINC01130753">
    <property type="protein sequence ID" value="SVD12013.1"/>
    <property type="molecule type" value="Genomic_DNA"/>
</dbReference>
<evidence type="ECO:0000256" key="2">
    <source>
        <dbReference type="ARBA" id="ARBA00022516"/>
    </source>
</evidence>
<organism evidence="8">
    <name type="scientific">marine metagenome</name>
    <dbReference type="NCBI Taxonomy" id="408172"/>
    <lineage>
        <taxon>unclassified sequences</taxon>
        <taxon>metagenomes</taxon>
        <taxon>ecological metagenomes</taxon>
    </lineage>
</organism>
<name>A0A382SQD5_9ZZZZ</name>
<dbReference type="Pfam" id="PF02684">
    <property type="entry name" value="LpxB"/>
    <property type="match status" value="1"/>
</dbReference>
<keyword evidence="5" id="KW-0808">Transferase</keyword>
<accession>A0A382SQD5</accession>
<evidence type="ECO:0000256" key="7">
    <source>
        <dbReference type="ARBA" id="ARBA00048975"/>
    </source>
</evidence>
<reference evidence="8" key="1">
    <citation type="submission" date="2018-05" db="EMBL/GenBank/DDBJ databases">
        <authorList>
            <person name="Lanie J.A."/>
            <person name="Ng W.-L."/>
            <person name="Kazmierczak K.M."/>
            <person name="Andrzejewski T.M."/>
            <person name="Davidsen T.M."/>
            <person name="Wayne K.J."/>
            <person name="Tettelin H."/>
            <person name="Glass J.I."/>
            <person name="Rusch D."/>
            <person name="Podicherti R."/>
            <person name="Tsui H.-C.T."/>
            <person name="Winkler M.E."/>
        </authorList>
    </citation>
    <scope>NUCLEOTIDE SEQUENCE</scope>
</reference>
<dbReference type="GO" id="GO:0009245">
    <property type="term" value="P:lipid A biosynthetic process"/>
    <property type="evidence" value="ECO:0007669"/>
    <property type="project" value="UniProtKB-KW"/>
</dbReference>
<proteinExistence type="predicted"/>
<evidence type="ECO:0000256" key="1">
    <source>
        <dbReference type="ARBA" id="ARBA00012687"/>
    </source>
</evidence>
<dbReference type="GO" id="GO:0005543">
    <property type="term" value="F:phospholipid binding"/>
    <property type="evidence" value="ECO:0007669"/>
    <property type="project" value="TreeGrafter"/>
</dbReference>